<dbReference type="EMBL" id="JAGPYM010000022">
    <property type="protein sequence ID" value="KAH6883912.1"/>
    <property type="molecule type" value="Genomic_DNA"/>
</dbReference>
<dbReference type="Proteomes" id="UP000777438">
    <property type="component" value="Unassembled WGS sequence"/>
</dbReference>
<gene>
    <name evidence="2" type="ORF">B0T10DRAFT_494023</name>
</gene>
<keyword evidence="3" id="KW-1185">Reference proteome</keyword>
<proteinExistence type="predicted"/>
<dbReference type="OrthoDB" id="5015216at2759"/>
<organism evidence="2 3">
    <name type="scientific">Thelonectria olida</name>
    <dbReference type="NCBI Taxonomy" id="1576542"/>
    <lineage>
        <taxon>Eukaryota</taxon>
        <taxon>Fungi</taxon>
        <taxon>Dikarya</taxon>
        <taxon>Ascomycota</taxon>
        <taxon>Pezizomycotina</taxon>
        <taxon>Sordariomycetes</taxon>
        <taxon>Hypocreomycetidae</taxon>
        <taxon>Hypocreales</taxon>
        <taxon>Nectriaceae</taxon>
        <taxon>Thelonectria</taxon>
    </lineage>
</organism>
<feature type="transmembrane region" description="Helical" evidence="1">
    <location>
        <begin position="34"/>
        <end position="53"/>
    </location>
</feature>
<name>A0A9P9AKZ3_9HYPO</name>
<keyword evidence="1" id="KW-1133">Transmembrane helix</keyword>
<keyword evidence="1" id="KW-0472">Membrane</keyword>
<keyword evidence="1" id="KW-0812">Transmembrane</keyword>
<evidence type="ECO:0000313" key="2">
    <source>
        <dbReference type="EMBL" id="KAH6883912.1"/>
    </source>
</evidence>
<dbReference type="AlphaFoldDB" id="A0A9P9AKZ3"/>
<evidence type="ECO:0000256" key="1">
    <source>
        <dbReference type="SAM" id="Phobius"/>
    </source>
</evidence>
<feature type="transmembrane region" description="Helical" evidence="1">
    <location>
        <begin position="114"/>
        <end position="135"/>
    </location>
</feature>
<sequence length="229" mass="25416">MNNTTSGIYSDDEMRDWDAIVRSGWLAVISSNSWAITIALITLLYQVVAVRLFRPYTMALFSLLSEDLRAWDVDQVRVVMANTRSPLTALLSKPAYRVLLSSVPTKRRLTKGIALLWLLGALLLAVIPFFLPLLLAREIPVVRGVPGSTDDCSPRLNFSDWVAGARYNGLLSSDMLRSADVYGYNYSATNAASVGLSNNKDYRPDAELKYTPKHRSRRADEIGLTGNSL</sequence>
<accession>A0A9P9AKZ3</accession>
<reference evidence="2 3" key="1">
    <citation type="journal article" date="2021" name="Nat. Commun.">
        <title>Genetic determinants of endophytism in the Arabidopsis root mycobiome.</title>
        <authorList>
            <person name="Mesny F."/>
            <person name="Miyauchi S."/>
            <person name="Thiergart T."/>
            <person name="Pickel B."/>
            <person name="Atanasova L."/>
            <person name="Karlsson M."/>
            <person name="Huettel B."/>
            <person name="Barry K.W."/>
            <person name="Haridas S."/>
            <person name="Chen C."/>
            <person name="Bauer D."/>
            <person name="Andreopoulos W."/>
            <person name="Pangilinan J."/>
            <person name="LaButti K."/>
            <person name="Riley R."/>
            <person name="Lipzen A."/>
            <person name="Clum A."/>
            <person name="Drula E."/>
            <person name="Henrissat B."/>
            <person name="Kohler A."/>
            <person name="Grigoriev I.V."/>
            <person name="Martin F.M."/>
            <person name="Hacquard S."/>
        </authorList>
    </citation>
    <scope>NUCLEOTIDE SEQUENCE [LARGE SCALE GENOMIC DNA]</scope>
    <source>
        <strain evidence="2 3">MPI-CAGE-CH-0241</strain>
    </source>
</reference>
<comment type="caution">
    <text evidence="2">The sequence shown here is derived from an EMBL/GenBank/DDBJ whole genome shotgun (WGS) entry which is preliminary data.</text>
</comment>
<evidence type="ECO:0000313" key="3">
    <source>
        <dbReference type="Proteomes" id="UP000777438"/>
    </source>
</evidence>
<protein>
    <submittedName>
        <fullName evidence="2">Uncharacterized protein</fullName>
    </submittedName>
</protein>